<evidence type="ECO:0000313" key="5">
    <source>
        <dbReference type="EMBL" id="SFJ91476.1"/>
    </source>
</evidence>
<dbReference type="PROSITE" id="PS51118">
    <property type="entry name" value="HTH_HXLR"/>
    <property type="match status" value="1"/>
</dbReference>
<evidence type="ECO:0000256" key="1">
    <source>
        <dbReference type="ARBA" id="ARBA00023015"/>
    </source>
</evidence>
<dbReference type="EMBL" id="FOSK01000001">
    <property type="protein sequence ID" value="SFJ91476.1"/>
    <property type="molecule type" value="Genomic_DNA"/>
</dbReference>
<keyword evidence="2" id="KW-0238">DNA-binding</keyword>
<dbReference type="Proteomes" id="UP000199598">
    <property type="component" value="Unassembled WGS sequence"/>
</dbReference>
<keyword evidence="1" id="KW-0805">Transcription regulation</keyword>
<dbReference type="Pfam" id="PF01638">
    <property type="entry name" value="HxlR"/>
    <property type="match status" value="1"/>
</dbReference>
<dbReference type="SUPFAM" id="SSF46785">
    <property type="entry name" value="Winged helix' DNA-binding domain"/>
    <property type="match status" value="1"/>
</dbReference>
<dbReference type="Gene3D" id="1.10.10.10">
    <property type="entry name" value="Winged helix-like DNA-binding domain superfamily/Winged helix DNA-binding domain"/>
    <property type="match status" value="1"/>
</dbReference>
<protein>
    <submittedName>
        <fullName evidence="5">Transcriptional regulator, HxlR family</fullName>
    </submittedName>
</protein>
<dbReference type="PANTHER" id="PTHR33204">
    <property type="entry name" value="TRANSCRIPTIONAL REGULATOR, MARR FAMILY"/>
    <property type="match status" value="1"/>
</dbReference>
<dbReference type="InterPro" id="IPR036388">
    <property type="entry name" value="WH-like_DNA-bd_sf"/>
</dbReference>
<dbReference type="InterPro" id="IPR002577">
    <property type="entry name" value="HTH_HxlR"/>
</dbReference>
<keyword evidence="6" id="KW-1185">Reference proteome</keyword>
<evidence type="ECO:0000313" key="6">
    <source>
        <dbReference type="Proteomes" id="UP000199598"/>
    </source>
</evidence>
<sequence>MKQISHEKYTLDCPSRQLLEMLSDKWVPALIIILSEGPRRPGDLQRSLEGISKKMLRQTLKNLEIWGLVDRQDYETVPPRVEYALTDLGLKFMEPLALLCHWAAQNGDDVFSIYSKKLAAAGKLELPEDVDGGLTAHHLPQ</sequence>
<dbReference type="RefSeq" id="WP_084403523.1">
    <property type="nucleotide sequence ID" value="NZ_FOSK01000001.1"/>
</dbReference>
<proteinExistence type="predicted"/>
<dbReference type="InterPro" id="IPR036390">
    <property type="entry name" value="WH_DNA-bd_sf"/>
</dbReference>
<evidence type="ECO:0000259" key="4">
    <source>
        <dbReference type="PROSITE" id="PS51118"/>
    </source>
</evidence>
<name>A0A1I3VAR6_9HYPH</name>
<feature type="domain" description="HTH hxlR-type" evidence="4">
    <location>
        <begin position="13"/>
        <end position="111"/>
    </location>
</feature>
<keyword evidence="3" id="KW-0804">Transcription</keyword>
<dbReference type="PANTHER" id="PTHR33204:SF18">
    <property type="entry name" value="TRANSCRIPTIONAL REGULATORY PROTEIN"/>
    <property type="match status" value="1"/>
</dbReference>
<evidence type="ECO:0000256" key="3">
    <source>
        <dbReference type="ARBA" id="ARBA00023163"/>
    </source>
</evidence>
<gene>
    <name evidence="5" type="ORF">SAMN04488518_101246</name>
</gene>
<organism evidence="5 6">
    <name type="scientific">Pseudovibrio ascidiaceicola</name>
    <dbReference type="NCBI Taxonomy" id="285279"/>
    <lineage>
        <taxon>Bacteria</taxon>
        <taxon>Pseudomonadati</taxon>
        <taxon>Pseudomonadota</taxon>
        <taxon>Alphaproteobacteria</taxon>
        <taxon>Hyphomicrobiales</taxon>
        <taxon>Stappiaceae</taxon>
        <taxon>Pseudovibrio</taxon>
    </lineage>
</organism>
<comment type="caution">
    <text evidence="5">The sequence shown here is derived from an EMBL/GenBank/DDBJ whole genome shotgun (WGS) entry which is preliminary data.</text>
</comment>
<evidence type="ECO:0000256" key="2">
    <source>
        <dbReference type="ARBA" id="ARBA00023125"/>
    </source>
</evidence>
<accession>A0A1I3VAR6</accession>
<reference evidence="5 6" key="1">
    <citation type="submission" date="2016-10" db="EMBL/GenBank/DDBJ databases">
        <authorList>
            <person name="Varghese N."/>
            <person name="Submissions S."/>
        </authorList>
    </citation>
    <scope>NUCLEOTIDE SEQUENCE [LARGE SCALE GENOMIC DNA]</scope>
    <source>
        <strain evidence="5 6">DSM 16392</strain>
    </source>
</reference>